<name>X1B3Q0_9ZZZZ</name>
<accession>X1B3Q0</accession>
<dbReference type="AlphaFoldDB" id="X1B3Q0"/>
<evidence type="ECO:0000313" key="1">
    <source>
        <dbReference type="EMBL" id="GAG75932.1"/>
    </source>
</evidence>
<gene>
    <name evidence="1" type="ORF">S01H4_27281</name>
</gene>
<feature type="non-terminal residue" evidence="1">
    <location>
        <position position="1"/>
    </location>
</feature>
<dbReference type="EMBL" id="BART01013303">
    <property type="protein sequence ID" value="GAG75932.1"/>
    <property type="molecule type" value="Genomic_DNA"/>
</dbReference>
<comment type="caution">
    <text evidence="1">The sequence shown here is derived from an EMBL/GenBank/DDBJ whole genome shotgun (WGS) entry which is preliminary data.</text>
</comment>
<reference evidence="1" key="1">
    <citation type="journal article" date="2014" name="Front. Microbiol.">
        <title>High frequency of phylogenetically diverse reductive dehalogenase-homologous genes in deep subseafloor sedimentary metagenomes.</title>
        <authorList>
            <person name="Kawai M."/>
            <person name="Futagami T."/>
            <person name="Toyoda A."/>
            <person name="Takaki Y."/>
            <person name="Nishi S."/>
            <person name="Hori S."/>
            <person name="Arai W."/>
            <person name="Tsubouchi T."/>
            <person name="Morono Y."/>
            <person name="Uchiyama I."/>
            <person name="Ito T."/>
            <person name="Fujiyama A."/>
            <person name="Inagaki F."/>
            <person name="Takami H."/>
        </authorList>
    </citation>
    <scope>NUCLEOTIDE SEQUENCE</scope>
    <source>
        <strain evidence="1">Expedition CK06-06</strain>
    </source>
</reference>
<organism evidence="1">
    <name type="scientific">marine sediment metagenome</name>
    <dbReference type="NCBI Taxonomy" id="412755"/>
    <lineage>
        <taxon>unclassified sequences</taxon>
        <taxon>metagenomes</taxon>
        <taxon>ecological metagenomes</taxon>
    </lineage>
</organism>
<protein>
    <submittedName>
        <fullName evidence="1">Uncharacterized protein</fullName>
    </submittedName>
</protein>
<feature type="non-terminal residue" evidence="1">
    <location>
        <position position="240"/>
    </location>
</feature>
<proteinExistence type="predicted"/>
<sequence>VLAFEYGSKESPKIIGHGKKIAQTPVEVEVDYSGTARVETLDAYSVTAISAYLEGRIHLGGVGNCTKRGFQYGPTTSYGLDTHTDGSYGDGSYAIQATSLTHTTTYHFRAYIIDENGDTRYGEDNIFTTVILGLISCDDVTHTIYIHSGITSSISSSFLSPSTSPYGLAYDGTNLISCDTDSTNKIYIHTGVSSGVSSFFASPGGTPTGLTYDGTNLISCDAGTNRIYIHTGVSSGVSSF</sequence>
<dbReference type="SUPFAM" id="SSF63825">
    <property type="entry name" value="YWTD domain"/>
    <property type="match status" value="1"/>
</dbReference>